<dbReference type="AlphaFoldDB" id="A0A7U3Q5C2"/>
<dbReference type="KEGG" id="pex:IZT61_16115"/>
<dbReference type="EMBL" id="CP064939">
    <property type="protein sequence ID" value="QPH38594.1"/>
    <property type="molecule type" value="Genomic_DNA"/>
</dbReference>
<organism evidence="1 2">
    <name type="scientific">Pedobacter endophyticus</name>
    <dbReference type="NCBI Taxonomy" id="2789740"/>
    <lineage>
        <taxon>Bacteria</taxon>
        <taxon>Pseudomonadati</taxon>
        <taxon>Bacteroidota</taxon>
        <taxon>Sphingobacteriia</taxon>
        <taxon>Sphingobacteriales</taxon>
        <taxon>Sphingobacteriaceae</taxon>
        <taxon>Pedobacter</taxon>
    </lineage>
</organism>
<protein>
    <submittedName>
        <fullName evidence="1">Uncharacterized protein</fullName>
    </submittedName>
</protein>
<evidence type="ECO:0000313" key="1">
    <source>
        <dbReference type="EMBL" id="QPH38594.1"/>
    </source>
</evidence>
<accession>A0A7U3Q5C2</accession>
<dbReference type="RefSeq" id="WP_196098071.1">
    <property type="nucleotide sequence ID" value="NZ_CP064939.1"/>
</dbReference>
<keyword evidence="2" id="KW-1185">Reference proteome</keyword>
<proteinExistence type="predicted"/>
<name>A0A7U3Q5C2_9SPHI</name>
<dbReference type="Proteomes" id="UP000594759">
    <property type="component" value="Chromosome"/>
</dbReference>
<evidence type="ECO:0000313" key="2">
    <source>
        <dbReference type="Proteomes" id="UP000594759"/>
    </source>
</evidence>
<reference evidence="1 2" key="1">
    <citation type="submission" date="2020-11" db="EMBL/GenBank/DDBJ databases">
        <title>Pedobacter endophytica, an endophytic bacteria isolated form Carex pumila.</title>
        <authorList>
            <person name="Peng Y."/>
            <person name="Jiang L."/>
            <person name="Lee J."/>
        </authorList>
    </citation>
    <scope>NUCLEOTIDE SEQUENCE [LARGE SCALE GENOMIC DNA]</scope>
    <source>
        <strain evidence="1 2">JBR3-12</strain>
    </source>
</reference>
<sequence>MIEIAVFCEGGLANIPGSTSSIDEVEVKGCHRHQKFSKKIRGHAKDVLSFAWL</sequence>
<gene>
    <name evidence="1" type="ORF">IZT61_16115</name>
</gene>